<comment type="caution">
    <text evidence="1">The sequence shown here is derived from an EMBL/GenBank/DDBJ whole genome shotgun (WGS) entry which is preliminary data.</text>
</comment>
<dbReference type="Proteomes" id="UP000735302">
    <property type="component" value="Unassembled WGS sequence"/>
</dbReference>
<dbReference type="EMBL" id="BLXT01001503">
    <property type="protein sequence ID" value="GFN86295.1"/>
    <property type="molecule type" value="Genomic_DNA"/>
</dbReference>
<name>A0AAV3YSC8_9GAST</name>
<reference evidence="1 2" key="1">
    <citation type="journal article" date="2021" name="Elife">
        <title>Chloroplast acquisition without the gene transfer in kleptoplastic sea slugs, Plakobranchus ocellatus.</title>
        <authorList>
            <person name="Maeda T."/>
            <person name="Takahashi S."/>
            <person name="Yoshida T."/>
            <person name="Shimamura S."/>
            <person name="Takaki Y."/>
            <person name="Nagai Y."/>
            <person name="Toyoda A."/>
            <person name="Suzuki Y."/>
            <person name="Arimoto A."/>
            <person name="Ishii H."/>
            <person name="Satoh N."/>
            <person name="Nishiyama T."/>
            <person name="Hasebe M."/>
            <person name="Maruyama T."/>
            <person name="Minagawa J."/>
            <person name="Obokata J."/>
            <person name="Shigenobu S."/>
        </authorList>
    </citation>
    <scope>NUCLEOTIDE SEQUENCE [LARGE SCALE GENOMIC DNA]</scope>
</reference>
<evidence type="ECO:0000313" key="1">
    <source>
        <dbReference type="EMBL" id="GFN86295.1"/>
    </source>
</evidence>
<proteinExistence type="predicted"/>
<accession>A0AAV3YSC8</accession>
<keyword evidence="2" id="KW-1185">Reference proteome</keyword>
<evidence type="ECO:0000313" key="2">
    <source>
        <dbReference type="Proteomes" id="UP000735302"/>
    </source>
</evidence>
<protein>
    <submittedName>
        <fullName evidence="1">Uncharacterized protein</fullName>
    </submittedName>
</protein>
<gene>
    <name evidence="1" type="ORF">PoB_001280100</name>
</gene>
<dbReference type="AlphaFoldDB" id="A0AAV3YSC8"/>
<sequence>MTPWNHANKIKLRQHREFEWKRDLRQHRELRTRQKKSPALRIIRMHFRTSTAMKKTIAKENYNGIGNYANKVEFRRDRELRQHQELRMRHRTSVVLKMTRMT</sequence>
<organism evidence="1 2">
    <name type="scientific">Plakobranchus ocellatus</name>
    <dbReference type="NCBI Taxonomy" id="259542"/>
    <lineage>
        <taxon>Eukaryota</taxon>
        <taxon>Metazoa</taxon>
        <taxon>Spiralia</taxon>
        <taxon>Lophotrochozoa</taxon>
        <taxon>Mollusca</taxon>
        <taxon>Gastropoda</taxon>
        <taxon>Heterobranchia</taxon>
        <taxon>Euthyneura</taxon>
        <taxon>Panpulmonata</taxon>
        <taxon>Sacoglossa</taxon>
        <taxon>Placobranchoidea</taxon>
        <taxon>Plakobranchidae</taxon>
        <taxon>Plakobranchus</taxon>
    </lineage>
</organism>